<comment type="similarity">
    <text evidence="4">Belongs to the methyl-accepting chemotaxis (MCP) protein family.</text>
</comment>
<keyword evidence="2" id="KW-0488">Methylation</keyword>
<dbReference type="InterPro" id="IPR051310">
    <property type="entry name" value="MCP_chemotaxis"/>
</dbReference>
<organism evidence="11 12">
    <name type="scientific">Hydrogenovibrio crunogenus</name>
    <dbReference type="NCBI Taxonomy" id="39765"/>
    <lineage>
        <taxon>Bacteria</taxon>
        <taxon>Pseudomonadati</taxon>
        <taxon>Pseudomonadota</taxon>
        <taxon>Gammaproteobacteria</taxon>
        <taxon>Thiotrichales</taxon>
        <taxon>Piscirickettsiaceae</taxon>
        <taxon>Hydrogenovibrio</taxon>
    </lineage>
</organism>
<evidence type="ECO:0000256" key="6">
    <source>
        <dbReference type="SAM" id="MobiDB-lite"/>
    </source>
</evidence>
<keyword evidence="7" id="KW-1133">Transmembrane helix</keyword>
<dbReference type="GO" id="GO:0007165">
    <property type="term" value="P:signal transduction"/>
    <property type="evidence" value="ECO:0007669"/>
    <property type="project" value="UniProtKB-KW"/>
</dbReference>
<evidence type="ECO:0000259" key="10">
    <source>
        <dbReference type="PROSITE" id="PS51753"/>
    </source>
</evidence>
<dbReference type="Gene3D" id="1.10.287.950">
    <property type="entry name" value="Methyl-accepting chemotaxis protein"/>
    <property type="match status" value="1"/>
</dbReference>
<dbReference type="EMBL" id="CP032096">
    <property type="protein sequence ID" value="QBZ84053.1"/>
    <property type="molecule type" value="Genomic_DNA"/>
</dbReference>
<feature type="compositionally biased region" description="Polar residues" evidence="6">
    <location>
        <begin position="807"/>
        <end position="821"/>
    </location>
</feature>
<evidence type="ECO:0000259" key="9">
    <source>
        <dbReference type="PROSITE" id="PS50885"/>
    </source>
</evidence>
<dbReference type="Gene3D" id="1.10.8.500">
    <property type="entry name" value="HAMP domain in histidine kinase"/>
    <property type="match status" value="1"/>
</dbReference>
<feature type="region of interest" description="Disordered" evidence="6">
    <location>
        <begin position="807"/>
        <end position="868"/>
    </location>
</feature>
<evidence type="ECO:0000256" key="4">
    <source>
        <dbReference type="ARBA" id="ARBA00029447"/>
    </source>
</evidence>
<keyword evidence="7" id="KW-0812">Transmembrane</keyword>
<dbReference type="SUPFAM" id="SSF58104">
    <property type="entry name" value="Methyl-accepting chemotaxis protein (MCP) signaling domain"/>
    <property type="match status" value="2"/>
</dbReference>
<feature type="domain" description="HBM" evidence="10">
    <location>
        <begin position="43"/>
        <end position="283"/>
    </location>
</feature>
<evidence type="ECO:0000256" key="2">
    <source>
        <dbReference type="ARBA" id="ARBA00022481"/>
    </source>
</evidence>
<evidence type="ECO:0000256" key="7">
    <source>
        <dbReference type="SAM" id="Phobius"/>
    </source>
</evidence>
<name>A0A4P7P1M5_9GAMM</name>
<dbReference type="Pfam" id="PF00015">
    <property type="entry name" value="MCPsignal"/>
    <property type="match status" value="1"/>
</dbReference>
<dbReference type="PROSITE" id="PS50111">
    <property type="entry name" value="CHEMOTAXIS_TRANSDUC_2"/>
    <property type="match status" value="1"/>
</dbReference>
<dbReference type="OrthoDB" id="6433966at2"/>
<proteinExistence type="inferred from homology"/>
<evidence type="ECO:0000256" key="1">
    <source>
        <dbReference type="ARBA" id="ARBA00004370"/>
    </source>
</evidence>
<dbReference type="GO" id="GO:0006935">
    <property type="term" value="P:chemotaxis"/>
    <property type="evidence" value="ECO:0007669"/>
    <property type="project" value="TreeGrafter"/>
</dbReference>
<evidence type="ECO:0000313" key="11">
    <source>
        <dbReference type="EMBL" id="QBZ84053.1"/>
    </source>
</evidence>
<dbReference type="CDD" id="cd06225">
    <property type="entry name" value="HAMP"/>
    <property type="match status" value="1"/>
</dbReference>
<feature type="transmembrane region" description="Helical" evidence="7">
    <location>
        <begin position="7"/>
        <end position="26"/>
    </location>
</feature>
<dbReference type="SMART" id="SM01358">
    <property type="entry name" value="HBM"/>
    <property type="match status" value="1"/>
</dbReference>
<evidence type="ECO:0000256" key="3">
    <source>
        <dbReference type="ARBA" id="ARBA00023224"/>
    </source>
</evidence>
<evidence type="ECO:0000313" key="12">
    <source>
        <dbReference type="Proteomes" id="UP000296201"/>
    </source>
</evidence>
<dbReference type="Gene3D" id="6.10.340.10">
    <property type="match status" value="1"/>
</dbReference>
<feature type="domain" description="Methyl-accepting transducer" evidence="8">
    <location>
        <begin position="555"/>
        <end position="784"/>
    </location>
</feature>
<keyword evidence="12" id="KW-1185">Reference proteome</keyword>
<dbReference type="InterPro" id="IPR032255">
    <property type="entry name" value="HBM"/>
</dbReference>
<accession>A0A4P7P1M5</accession>
<feature type="compositionally biased region" description="Basic and acidic residues" evidence="6">
    <location>
        <begin position="829"/>
        <end position="839"/>
    </location>
</feature>
<sequence length="868" mass="95077">MFKTIRAKLLGSFILVAILVIFMSIFSVSKIFDSADGFKDYHGMARDAVLAGEVQSNMLKVRMTVKGYLVDPVKKEVEQFNHYYDKTAELIQKEQKEIQDPERAKLIDQIDEALITYRSKFDSVQKLMDERNDIVFNNLNKNGKTLEQLITSVQRSAYQDQNVEAANKAAESLRTLLLARIYAIKFMEANQAADMERTLSEFDHLNEQVLDLEASIQNPTRTEQLGQVKQLITEYQSGVNELNQAISNRNLIVNNDLNVIGPQIGKWADDVQISIKRDQDRIGPEVQALNDSIISAMIIISIIITALSTIIAIFIPRSIARGISGIQSTLSKVRKTGDFSIRADEERQDEIGEMGRSVNFLLNNMQNAIQEANKVVTALAKGQFDQRVTADLNGDLNTLKEGINDSADSIDQTMKELGRVMESMNNGDFNITVNADVEGDFLKMVNNVSATMKALNSSISDIINVMDAMQQGQFNKRVEAEAKGDLLTLKEGINTSMTALDSAIEDVTRVVVAQSEGDLTQNITADYYGELKTLKNAINTSAAKLTDVVTKAINATNIVNSGATEVAQGSMDLSQRVQEQAAALEETSSTMEEMNSAVQNNAEHAKQATDVAHDVQQKSTEGSSVMQQTIEAMNAIQESSHKISEIVTLIDGIAFQTNLLALNAAVEAARAGDHGRGFAVVAGEVRALAQKSADAAKDITNLINESVTRIDQGTKLASESGEVLSTINQSIDNVAQMIEHIAQASVQQTEGIEQAHKAISQIDEVTQQNAALVEETSAAAESMSEQAGILEKDMAFFKTGNVAQISNTKPTQKPVQQSQTAPAALPSPKQEKPKEKQKETAPTQKQEPIKSPNNPASQPIKEEEWSEF</sequence>
<reference evidence="11 12" key="1">
    <citation type="submission" date="2018-08" db="EMBL/GenBank/DDBJ databases">
        <title>Horizontal acquisition of hydrogen conversion ability and other habitat adaptations in Hydrogenovibrio crunogenus strains.</title>
        <authorList>
            <person name="Gonnella G."/>
            <person name="Adam N."/>
            <person name="Perner M."/>
        </authorList>
    </citation>
    <scope>NUCLEOTIDE SEQUENCE [LARGE SCALE GENOMIC DNA]</scope>
    <source>
        <strain evidence="11 12">SP-41</strain>
    </source>
</reference>
<protein>
    <submittedName>
        <fullName evidence="11">Methyl-accepting chemotaxis protein II</fullName>
    </submittedName>
</protein>
<dbReference type="PROSITE" id="PS50885">
    <property type="entry name" value="HAMP"/>
    <property type="match status" value="3"/>
</dbReference>
<keyword evidence="3 5" id="KW-0807">Transducer</keyword>
<feature type="compositionally biased region" description="Polar residues" evidence="6">
    <location>
        <begin position="840"/>
        <end position="857"/>
    </location>
</feature>
<dbReference type="SMART" id="SM00304">
    <property type="entry name" value="HAMP"/>
    <property type="match status" value="3"/>
</dbReference>
<keyword evidence="7" id="KW-0472">Membrane</keyword>
<dbReference type="InterPro" id="IPR003660">
    <property type="entry name" value="HAMP_dom"/>
</dbReference>
<dbReference type="Gene3D" id="1.20.120.1530">
    <property type="match status" value="1"/>
</dbReference>
<feature type="transmembrane region" description="Helical" evidence="7">
    <location>
        <begin position="293"/>
        <end position="315"/>
    </location>
</feature>
<evidence type="ECO:0000259" key="8">
    <source>
        <dbReference type="PROSITE" id="PS50111"/>
    </source>
</evidence>
<comment type="subcellular location">
    <subcellularLocation>
        <location evidence="1">Membrane</location>
    </subcellularLocation>
</comment>
<dbReference type="SMART" id="SM00283">
    <property type="entry name" value="MA"/>
    <property type="match status" value="1"/>
</dbReference>
<dbReference type="InterPro" id="IPR004089">
    <property type="entry name" value="MCPsignal_dom"/>
</dbReference>
<dbReference type="RefSeq" id="WP_135796621.1">
    <property type="nucleotide sequence ID" value="NZ_CP032096.1"/>
</dbReference>
<feature type="domain" description="HAMP" evidence="9">
    <location>
        <begin position="453"/>
        <end position="505"/>
    </location>
</feature>
<feature type="domain" description="HAMP" evidence="9">
    <location>
        <begin position="317"/>
        <end position="370"/>
    </location>
</feature>
<dbReference type="Proteomes" id="UP000296201">
    <property type="component" value="Chromosome"/>
</dbReference>
<feature type="domain" description="HAMP" evidence="9">
    <location>
        <begin position="371"/>
        <end position="415"/>
    </location>
</feature>
<dbReference type="PROSITE" id="PS51753">
    <property type="entry name" value="HBM"/>
    <property type="match status" value="1"/>
</dbReference>
<dbReference type="PANTHER" id="PTHR43531:SF14">
    <property type="entry name" value="METHYL-ACCEPTING CHEMOTAXIS PROTEIN I-RELATED"/>
    <property type="match status" value="1"/>
</dbReference>
<dbReference type="PANTHER" id="PTHR43531">
    <property type="entry name" value="PROTEIN ICFG"/>
    <property type="match status" value="1"/>
</dbReference>
<dbReference type="FunFam" id="1.10.287.950:FF:000001">
    <property type="entry name" value="Methyl-accepting chemotaxis sensory transducer"/>
    <property type="match status" value="1"/>
</dbReference>
<dbReference type="Pfam" id="PF18947">
    <property type="entry name" value="HAMP_2"/>
    <property type="match status" value="2"/>
</dbReference>
<evidence type="ECO:0000256" key="5">
    <source>
        <dbReference type="PROSITE-ProRule" id="PRU00284"/>
    </source>
</evidence>
<dbReference type="GO" id="GO:0004888">
    <property type="term" value="F:transmembrane signaling receptor activity"/>
    <property type="evidence" value="ECO:0007669"/>
    <property type="project" value="TreeGrafter"/>
</dbReference>
<dbReference type="CDD" id="cd11386">
    <property type="entry name" value="MCP_signal"/>
    <property type="match status" value="1"/>
</dbReference>
<dbReference type="AlphaFoldDB" id="A0A4P7P1M5"/>
<dbReference type="GO" id="GO:0005886">
    <property type="term" value="C:plasma membrane"/>
    <property type="evidence" value="ECO:0007669"/>
    <property type="project" value="TreeGrafter"/>
</dbReference>
<gene>
    <name evidence="11" type="primary">tar_7</name>
    <name evidence="11" type="ORF">GHNINEIG_02128</name>
</gene>